<dbReference type="SMART" id="SM00481">
    <property type="entry name" value="POLIIIAc"/>
    <property type="match status" value="1"/>
</dbReference>
<dbReference type="Proteomes" id="UP001055102">
    <property type="component" value="Unassembled WGS sequence"/>
</dbReference>
<evidence type="ECO:0000313" key="16">
    <source>
        <dbReference type="EMBL" id="GJE06212.1"/>
    </source>
</evidence>
<organism evidence="16 17">
    <name type="scientific">Methylobacterium jeotgali</name>
    <dbReference type="NCBI Taxonomy" id="381630"/>
    <lineage>
        <taxon>Bacteria</taxon>
        <taxon>Pseudomonadati</taxon>
        <taxon>Pseudomonadota</taxon>
        <taxon>Alphaproteobacteria</taxon>
        <taxon>Hyphomicrobiales</taxon>
        <taxon>Methylobacteriaceae</taxon>
        <taxon>Methylobacterium</taxon>
    </lineage>
</organism>
<dbReference type="PANTHER" id="PTHR32294:SF4">
    <property type="entry name" value="ERROR-PRONE DNA POLYMERASE"/>
    <property type="match status" value="1"/>
</dbReference>
<comment type="caution">
    <text evidence="16">The sequence shown here is derived from an EMBL/GenBank/DDBJ whole genome shotgun (WGS) entry which is preliminary data.</text>
</comment>
<comment type="subcellular location">
    <subcellularLocation>
        <location evidence="1 13">Cytoplasm</location>
    </subcellularLocation>
</comment>
<evidence type="ECO:0000256" key="2">
    <source>
        <dbReference type="ARBA" id="ARBA00007391"/>
    </source>
</evidence>
<dbReference type="Pfam" id="PF17657">
    <property type="entry name" value="DNA_pol3_finger"/>
    <property type="match status" value="1"/>
</dbReference>
<keyword evidence="9 13" id="KW-0227">DNA damage</keyword>
<dbReference type="InterPro" id="IPR023073">
    <property type="entry name" value="DnaE2"/>
</dbReference>
<evidence type="ECO:0000256" key="8">
    <source>
        <dbReference type="ARBA" id="ARBA00022705"/>
    </source>
</evidence>
<dbReference type="Gene3D" id="3.20.20.140">
    <property type="entry name" value="Metal-dependent hydrolases"/>
    <property type="match status" value="1"/>
</dbReference>
<evidence type="ECO:0000256" key="5">
    <source>
        <dbReference type="ARBA" id="ARBA00022490"/>
    </source>
</evidence>
<evidence type="ECO:0000313" key="17">
    <source>
        <dbReference type="Proteomes" id="UP001055102"/>
    </source>
</evidence>
<accession>A0ABQ4SSL7</accession>
<dbReference type="EMBL" id="BPQR01000025">
    <property type="protein sequence ID" value="GJE06212.1"/>
    <property type="molecule type" value="Genomic_DNA"/>
</dbReference>
<proteinExistence type="inferred from homology"/>
<feature type="domain" description="Polymerase/histidinol phosphatase N-terminal" evidence="15">
    <location>
        <begin position="9"/>
        <end position="76"/>
    </location>
</feature>
<dbReference type="InterPro" id="IPR040982">
    <property type="entry name" value="DNA_pol3_finger"/>
</dbReference>
<evidence type="ECO:0000256" key="10">
    <source>
        <dbReference type="ARBA" id="ARBA00022932"/>
    </source>
</evidence>
<dbReference type="InterPro" id="IPR003141">
    <property type="entry name" value="Pol/His_phosphatase_N"/>
</dbReference>
<evidence type="ECO:0000256" key="12">
    <source>
        <dbReference type="ARBA" id="ARBA00049244"/>
    </source>
</evidence>
<dbReference type="HAMAP" id="MF_01902">
    <property type="entry name" value="DNApol_error_prone"/>
    <property type="match status" value="1"/>
</dbReference>
<dbReference type="InterPro" id="IPR004805">
    <property type="entry name" value="DnaE2/DnaE/PolC"/>
</dbReference>
<evidence type="ECO:0000256" key="13">
    <source>
        <dbReference type="HAMAP-Rule" id="MF_01902"/>
    </source>
</evidence>
<keyword evidence="7 13" id="KW-0548">Nucleotidyltransferase</keyword>
<feature type="region of interest" description="Disordered" evidence="14">
    <location>
        <begin position="1064"/>
        <end position="1098"/>
    </location>
</feature>
<evidence type="ECO:0000259" key="15">
    <source>
        <dbReference type="SMART" id="SM00481"/>
    </source>
</evidence>
<dbReference type="Gene3D" id="2.40.50.140">
    <property type="entry name" value="Nucleic acid-binding proteins"/>
    <property type="match status" value="1"/>
</dbReference>
<dbReference type="InterPro" id="IPR016195">
    <property type="entry name" value="Pol/histidinol_Pase-like"/>
</dbReference>
<evidence type="ECO:0000256" key="1">
    <source>
        <dbReference type="ARBA" id="ARBA00004496"/>
    </source>
</evidence>
<dbReference type="InterPro" id="IPR004365">
    <property type="entry name" value="NA-bd_OB_tRNA"/>
</dbReference>
<keyword evidence="8 13" id="KW-0235">DNA replication</keyword>
<keyword evidence="6 13" id="KW-0808">Transferase</keyword>
<dbReference type="Pfam" id="PF14579">
    <property type="entry name" value="HHH_6"/>
    <property type="match status" value="1"/>
</dbReference>
<dbReference type="CDD" id="cd07434">
    <property type="entry name" value="PHP_PolIIIA_DnaE2"/>
    <property type="match status" value="1"/>
</dbReference>
<dbReference type="SUPFAM" id="SSF89550">
    <property type="entry name" value="PHP domain-like"/>
    <property type="match status" value="1"/>
</dbReference>
<keyword evidence="11 13" id="KW-0234">DNA repair</keyword>
<evidence type="ECO:0000256" key="14">
    <source>
        <dbReference type="SAM" id="MobiDB-lite"/>
    </source>
</evidence>
<gene>
    <name evidence="13 16" type="primary">dnaE2</name>
    <name evidence="16" type="ORF">AOPFMNJM_1526</name>
</gene>
<dbReference type="Pfam" id="PF02811">
    <property type="entry name" value="PHP"/>
    <property type="match status" value="1"/>
</dbReference>
<comment type="function">
    <text evidence="13">DNA polymerase involved in damage-induced mutagenesis and translesion synthesis (TLS). It is not the major replicative DNA polymerase.</text>
</comment>
<dbReference type="EC" id="2.7.7.7" evidence="3 13"/>
<evidence type="ECO:0000256" key="4">
    <source>
        <dbReference type="ARBA" id="ARBA00017273"/>
    </source>
</evidence>
<protein>
    <recommendedName>
        <fullName evidence="4 13">Error-prone DNA polymerase</fullName>
        <ecNumber evidence="3 13">2.7.7.7</ecNumber>
    </recommendedName>
</protein>
<dbReference type="PANTHER" id="PTHR32294">
    <property type="entry name" value="DNA POLYMERASE III SUBUNIT ALPHA"/>
    <property type="match status" value="1"/>
</dbReference>
<dbReference type="NCBIfam" id="TIGR00594">
    <property type="entry name" value="polc"/>
    <property type="match status" value="1"/>
</dbReference>
<dbReference type="Pfam" id="PF01336">
    <property type="entry name" value="tRNA_anti-codon"/>
    <property type="match status" value="1"/>
</dbReference>
<sequence>MGSPGPAYTELQVTTHFSFLRGASSPQELFATAALLGHTALAVTDRASLAGIVQAHEAARTTGLRLLVGCRLDLDEPGAPALLVYPLDRAGYGRLCRLLSLGKARAGAEGLGKTGCRLHWADLAEWGEGLLAVLLADRPDDALAGDLARLKSLFGDRAYCALTRRYRPNDALRLDAVAERARAARMPTLAVGDVLYHEPGRRPLQDVVAAIRLGVSVDRLGHDRESHAGRHLVAPAEAARLMARHPEALARTAEVLARCRFSLDELTYSYPTEEAADGTSAQDRLETLVWAGAAERYPSGPPDTVSAQLRHELTLIGRLAYAPYFLTVDSIVRFARSQGILCQGRGSAANSAVCYVLGITSIDPIAEGLLFERFISESRGEPPDIDVDFEHERREEVIQWVYETYGRHRAALCATVIRYGPRGAMREVGRALGLPEDVTGALAGLVRGWSREGIGETHARELGLNLDDRRLRLALDLARQLIGTPRHLGQHPGGFVLTLTRLDELCPVVPATMADRQTLEWDKDDIDALGFMKVDVLGLGMLGCLRRAFGLLAIHRPDVPRDLATIPPGDEATYAMMCRADTIGVFQIESRAQMAMLPRMQPDNLYDLAIQIAIVRPGPIQGDMVHPYLRRRANRADVTYPSEALRGVLEKTLGVPLFQEQAMRVAIVGAGFTPAEADQLRRSMATFKATGGVSKFSEKLISGMVRNGYDADFAERTFRQLEGFGSYGFPESHAASFARLAYASSWLKCHHPDVFACAILNAQPMGFYAPAQLVRDALDHGVPVRPVCVNASRWDCTLEPAGGPRLAVRQGLRMVQGLSEDDGTRLAAVRPSGGYSGLDALWRRTGLPARTLRRLAAADAFRGLGLDRRAALWAIRGLAERPLDLFAATDAREGTLHPEVVEPPVALEPMKAGRAVAEDYCATGLSLRGHPLAFLRGDLDARGYRPCGVLATARSGRAVTLAGLVLMRQRPGSAKGTMFITLEDETGIANLIVWPRVYEANRRLILTAGLIGVRGRVQRQGLVVHVVAERLVDLSAWLRRVGEREDGKTVSGENRDDSVRKINLNQRSSEASPTRPLHPPIHDPSNSLSIKVPTRNFR</sequence>
<evidence type="ECO:0000256" key="6">
    <source>
        <dbReference type="ARBA" id="ARBA00022679"/>
    </source>
</evidence>
<comment type="similarity">
    <text evidence="2 13">Belongs to the DNA polymerase type-C family. DnaE2 subfamily.</text>
</comment>
<evidence type="ECO:0000256" key="7">
    <source>
        <dbReference type="ARBA" id="ARBA00022695"/>
    </source>
</evidence>
<dbReference type="CDD" id="cd04485">
    <property type="entry name" value="DnaE_OBF"/>
    <property type="match status" value="1"/>
</dbReference>
<evidence type="ECO:0000256" key="3">
    <source>
        <dbReference type="ARBA" id="ARBA00012417"/>
    </source>
</evidence>
<evidence type="ECO:0000256" key="9">
    <source>
        <dbReference type="ARBA" id="ARBA00022763"/>
    </source>
</evidence>
<dbReference type="InterPro" id="IPR012340">
    <property type="entry name" value="NA-bd_OB-fold"/>
</dbReference>
<dbReference type="InterPro" id="IPR029460">
    <property type="entry name" value="DNAPol_HHH"/>
</dbReference>
<keyword evidence="10 13" id="KW-0239">DNA-directed DNA polymerase</keyword>
<keyword evidence="5 13" id="KW-0963">Cytoplasm</keyword>
<comment type="catalytic activity">
    <reaction evidence="12 13">
        <text>DNA(n) + a 2'-deoxyribonucleoside 5'-triphosphate = DNA(n+1) + diphosphate</text>
        <dbReference type="Rhea" id="RHEA:22508"/>
        <dbReference type="Rhea" id="RHEA-COMP:17339"/>
        <dbReference type="Rhea" id="RHEA-COMP:17340"/>
        <dbReference type="ChEBI" id="CHEBI:33019"/>
        <dbReference type="ChEBI" id="CHEBI:61560"/>
        <dbReference type="ChEBI" id="CHEBI:173112"/>
        <dbReference type="EC" id="2.7.7.7"/>
    </reaction>
</comment>
<dbReference type="InterPro" id="IPR004013">
    <property type="entry name" value="PHP_dom"/>
</dbReference>
<keyword evidence="17" id="KW-1185">Reference proteome</keyword>
<dbReference type="Pfam" id="PF07733">
    <property type="entry name" value="DNA_pol3_alpha"/>
    <property type="match status" value="1"/>
</dbReference>
<evidence type="ECO:0000256" key="11">
    <source>
        <dbReference type="ARBA" id="ARBA00023204"/>
    </source>
</evidence>
<dbReference type="RefSeq" id="WP_238274831.1">
    <property type="nucleotide sequence ID" value="NZ_BPQR01000025.1"/>
</dbReference>
<dbReference type="NCBIfam" id="NF004225">
    <property type="entry name" value="PRK05672.1"/>
    <property type="match status" value="1"/>
</dbReference>
<reference evidence="16" key="2">
    <citation type="submission" date="2021-08" db="EMBL/GenBank/DDBJ databases">
        <authorList>
            <person name="Tani A."/>
            <person name="Ola A."/>
            <person name="Ogura Y."/>
            <person name="Katsura K."/>
            <person name="Hayashi T."/>
        </authorList>
    </citation>
    <scope>NUCLEOTIDE SEQUENCE</scope>
    <source>
        <strain evidence="16">LMG 23639</strain>
    </source>
</reference>
<reference evidence="16" key="1">
    <citation type="journal article" date="2021" name="Front. Microbiol.">
        <title>Comprehensive Comparative Genomics and Phenotyping of Methylobacterium Species.</title>
        <authorList>
            <person name="Alessa O."/>
            <person name="Ogura Y."/>
            <person name="Fujitani Y."/>
            <person name="Takami H."/>
            <person name="Hayashi T."/>
            <person name="Sahin N."/>
            <person name="Tani A."/>
        </authorList>
    </citation>
    <scope>NUCLEOTIDE SEQUENCE</scope>
    <source>
        <strain evidence="16">LMG 23639</strain>
    </source>
</reference>
<dbReference type="InterPro" id="IPR011708">
    <property type="entry name" value="DNA_pol3_alpha_NTPase_dom"/>
</dbReference>
<name>A0ABQ4SSL7_9HYPH</name>